<dbReference type="OMA" id="HKANECI"/>
<keyword evidence="3" id="KW-1185">Reference proteome</keyword>
<proteinExistence type="predicted"/>
<name>A0A158R2M2_NIPBR</name>
<dbReference type="InterPro" id="IPR025304">
    <property type="entry name" value="ALIX_V_dom"/>
</dbReference>
<evidence type="ECO:0000313" key="3">
    <source>
        <dbReference type="Proteomes" id="UP000271162"/>
    </source>
</evidence>
<sequence length="636" mass="71857">MTLFFANFQTGSAQTSDVRAAIEVNFNHFALVSVRYYDQLTVFEKRFEQTAPQHLEGFKWNDAFESGKSFFGKTQNSVSDIFLERAAVLFNYGAVLSQIAASQSFLTDDETKTAAKLFQQSAAAHKNLTNDLNPETLLAFSNIMLAQSQEAFYRKAYAEKLNPKALVKVAAQAADFYSEASKTMDLTKNYWKKEWLNTIAGKAFGFQAIAEFHGAQVHWERHEVGERLSRLKHSIDLVEKMKRRLAPSSFREQISEIEHAYKESTKLVIPSYAFQYHARIPDYFGLPALPRATLAKAVPVTQPLYPGFKDLFSSVVTSSSMLAMKKFETMKTERLRTEKDRLSEQTELMDGIVASLNVPDVLPEEVKRKSAKVKSAGGISKMRKSLNELTSLQKRNNDILADIDRVLVEENHSDADLRMRLGSNSVRVSSDQVVGPFVQEISKHHADLKHAADMDRKLLSLFEANQNAIDILSRNEKELRAAIPAPPSQLKKQPSESTSALLKLMDRARAIKREREGLLSEINTKFSSSPSADEQNNDFMGINDDDYIQQVVDKICLPVEEMVRASIKKQEYLMCDIESWSARFSIGSHIEGISQRGQVLRSLDVGYEAFEEIHSKLDQEIKVKPDFLLLSLNFCS</sequence>
<dbReference type="InterPro" id="IPR038499">
    <property type="entry name" value="BRO1_sf"/>
</dbReference>
<dbReference type="GO" id="GO:0000281">
    <property type="term" value="P:mitotic cytokinesis"/>
    <property type="evidence" value="ECO:0007669"/>
    <property type="project" value="TreeGrafter"/>
</dbReference>
<protein>
    <submittedName>
        <fullName evidence="4">Apoptosis-linked gene 2-interacting protein X 1 (inferred by orthology to a C. elegans protein)</fullName>
    </submittedName>
</protein>
<reference evidence="4" key="1">
    <citation type="submission" date="2016-04" db="UniProtKB">
        <authorList>
            <consortium name="WormBaseParasite"/>
        </authorList>
    </citation>
    <scope>IDENTIFICATION</scope>
</reference>
<gene>
    <name evidence="2" type="ORF">NBR_LOCUS16285</name>
</gene>
<dbReference type="Proteomes" id="UP000271162">
    <property type="component" value="Unassembled WGS sequence"/>
</dbReference>
<dbReference type="Pfam" id="PF03097">
    <property type="entry name" value="BRO1"/>
    <property type="match status" value="1"/>
</dbReference>
<dbReference type="PROSITE" id="PS51180">
    <property type="entry name" value="BRO1"/>
    <property type="match status" value="1"/>
</dbReference>
<dbReference type="Gene3D" id="1.20.140.50">
    <property type="entry name" value="alix/aip1 like domains"/>
    <property type="match status" value="1"/>
</dbReference>
<dbReference type="SMART" id="SM01041">
    <property type="entry name" value="BRO1"/>
    <property type="match status" value="1"/>
</dbReference>
<dbReference type="GO" id="GO:0005768">
    <property type="term" value="C:endosome"/>
    <property type="evidence" value="ECO:0007669"/>
    <property type="project" value="TreeGrafter"/>
</dbReference>
<evidence type="ECO:0000313" key="2">
    <source>
        <dbReference type="EMBL" id="VDL79880.1"/>
    </source>
</evidence>
<accession>A0A158R2M2</accession>
<dbReference type="Gene3D" id="1.20.120.560">
    <property type="entry name" value="alix/aip1 in complex with the ypdl late domain"/>
    <property type="match status" value="1"/>
</dbReference>
<dbReference type="STRING" id="27835.A0A158R2M2"/>
<dbReference type="PANTHER" id="PTHR23030">
    <property type="entry name" value="PCD6 INTERACTING PROTEIN-RELATED"/>
    <property type="match status" value="1"/>
</dbReference>
<dbReference type="AlphaFoldDB" id="A0A158R2M2"/>
<evidence type="ECO:0000259" key="1">
    <source>
        <dbReference type="PROSITE" id="PS51180"/>
    </source>
</evidence>
<dbReference type="EMBL" id="UYSL01022130">
    <property type="protein sequence ID" value="VDL79880.1"/>
    <property type="molecule type" value="Genomic_DNA"/>
</dbReference>
<dbReference type="Gene3D" id="1.25.40.280">
    <property type="entry name" value="alix/aip1 like domains"/>
    <property type="match status" value="1"/>
</dbReference>
<dbReference type="Pfam" id="PF13949">
    <property type="entry name" value="ALIX_LYPXL_bnd"/>
    <property type="match status" value="1"/>
</dbReference>
<dbReference type="PANTHER" id="PTHR23030:SF39">
    <property type="entry name" value="PROGRAMMED CELL DEATH 6-INTERACTING PROTEIN"/>
    <property type="match status" value="1"/>
</dbReference>
<dbReference type="InterPro" id="IPR004328">
    <property type="entry name" value="BRO1_dom"/>
</dbReference>
<reference evidence="2 3" key="2">
    <citation type="submission" date="2018-11" db="EMBL/GenBank/DDBJ databases">
        <authorList>
            <consortium name="Pathogen Informatics"/>
        </authorList>
    </citation>
    <scope>NUCLEOTIDE SEQUENCE [LARGE SCALE GENOMIC DNA]</scope>
</reference>
<organism evidence="4">
    <name type="scientific">Nippostrongylus brasiliensis</name>
    <name type="common">Rat hookworm</name>
    <dbReference type="NCBI Taxonomy" id="27835"/>
    <lineage>
        <taxon>Eukaryota</taxon>
        <taxon>Metazoa</taxon>
        <taxon>Ecdysozoa</taxon>
        <taxon>Nematoda</taxon>
        <taxon>Chromadorea</taxon>
        <taxon>Rhabditida</taxon>
        <taxon>Rhabditina</taxon>
        <taxon>Rhabditomorpha</taxon>
        <taxon>Strongyloidea</taxon>
        <taxon>Heligmosomidae</taxon>
        <taxon>Nippostrongylus</taxon>
    </lineage>
</organism>
<feature type="domain" description="BRO1" evidence="1">
    <location>
        <begin position="1"/>
        <end position="349"/>
    </location>
</feature>
<dbReference type="WBParaSite" id="NBR_0001628401-mRNA-1">
    <property type="protein sequence ID" value="NBR_0001628401-mRNA-1"/>
    <property type="gene ID" value="NBR_0001628401"/>
</dbReference>
<evidence type="ECO:0000313" key="4">
    <source>
        <dbReference type="WBParaSite" id="NBR_0001628401-mRNA-1"/>
    </source>
</evidence>